<sequence>MGRLILLLLFVLAAVLVWKAFGPSSWNKKVQQTQQPQRPAIKGPDDDEEFLWNLEKQRFKERRAREREAERQEEERRRRSQGSQGSQKPKAPEDKDGRGEEADEA</sequence>
<evidence type="ECO:0000313" key="2">
    <source>
        <dbReference type="EMBL" id="TVU57037.1"/>
    </source>
</evidence>
<dbReference type="AlphaFoldDB" id="A0A558GJH7"/>
<feature type="compositionally biased region" description="Basic and acidic residues" evidence="1">
    <location>
        <begin position="55"/>
        <end position="77"/>
    </location>
</feature>
<evidence type="ECO:0000256" key="1">
    <source>
        <dbReference type="SAM" id="MobiDB-lite"/>
    </source>
</evidence>
<protein>
    <submittedName>
        <fullName evidence="2">Uncharacterized protein</fullName>
    </submittedName>
</protein>
<organism evidence="2 3">
    <name type="scientific">Corynebacterium aurimucosum</name>
    <dbReference type="NCBI Taxonomy" id="169292"/>
    <lineage>
        <taxon>Bacteria</taxon>
        <taxon>Bacillati</taxon>
        <taxon>Actinomycetota</taxon>
        <taxon>Actinomycetes</taxon>
        <taxon>Mycobacteriales</taxon>
        <taxon>Corynebacteriaceae</taxon>
        <taxon>Corynebacterium</taxon>
    </lineage>
</organism>
<comment type="caution">
    <text evidence="2">The sequence shown here is derived from an EMBL/GenBank/DDBJ whole genome shotgun (WGS) entry which is preliminary data.</text>
</comment>
<feature type="compositionally biased region" description="Basic and acidic residues" evidence="1">
    <location>
        <begin position="90"/>
        <end position="105"/>
    </location>
</feature>
<accession>A0A558GJH7</accession>
<feature type="region of interest" description="Disordered" evidence="1">
    <location>
        <begin position="25"/>
        <end position="105"/>
    </location>
</feature>
<dbReference type="EMBL" id="VMTY01000010">
    <property type="protein sequence ID" value="TVU57037.1"/>
    <property type="molecule type" value="Genomic_DNA"/>
</dbReference>
<proteinExistence type="predicted"/>
<dbReference type="Proteomes" id="UP000320531">
    <property type="component" value="Unassembled WGS sequence"/>
</dbReference>
<name>A0A558GJH7_9CORY</name>
<reference evidence="2 3" key="1">
    <citation type="submission" date="2019-07" db="EMBL/GenBank/DDBJ databases">
        <title>Draft genome of C. aurimucosum strain 14-2523.</title>
        <authorList>
            <person name="Pacheco L.G.C."/>
            <person name="Aguiar E.R.G.R."/>
            <person name="Navas J."/>
            <person name="Santos C.S."/>
            <person name="Rocha D.J.P.G."/>
        </authorList>
    </citation>
    <scope>NUCLEOTIDE SEQUENCE [LARGE SCALE GENOMIC DNA]</scope>
    <source>
        <strain evidence="2 3">14-2523</strain>
    </source>
</reference>
<gene>
    <name evidence="2" type="ORF">FQK23_04500</name>
</gene>
<evidence type="ECO:0000313" key="3">
    <source>
        <dbReference type="Proteomes" id="UP000320531"/>
    </source>
</evidence>
<feature type="compositionally biased region" description="Polar residues" evidence="1">
    <location>
        <begin position="25"/>
        <end position="37"/>
    </location>
</feature>